<evidence type="ECO:0000256" key="10">
    <source>
        <dbReference type="SAM" id="MobiDB-lite"/>
    </source>
</evidence>
<accession>A0A671WGL8</accession>
<name>A0A671WGL8_SPAAU</name>
<feature type="region of interest" description="Disordered" evidence="10">
    <location>
        <begin position="488"/>
        <end position="533"/>
    </location>
</feature>
<evidence type="ECO:0000256" key="3">
    <source>
        <dbReference type="ARBA" id="ARBA00020612"/>
    </source>
</evidence>
<evidence type="ECO:0000313" key="13">
    <source>
        <dbReference type="Proteomes" id="UP000472265"/>
    </source>
</evidence>
<evidence type="ECO:0000256" key="6">
    <source>
        <dbReference type="ARBA" id="ARBA00023163"/>
    </source>
</evidence>
<protein>
    <recommendedName>
        <fullName evidence="3 9">Mediator of RNA polymerase II transcription subunit 1</fullName>
    </recommendedName>
    <alternativeName>
        <fullName evidence="8 9">Mediator complex subunit 1</fullName>
    </alternativeName>
</protein>
<organism evidence="12 13">
    <name type="scientific">Sparus aurata</name>
    <name type="common">Gilthead sea bream</name>
    <dbReference type="NCBI Taxonomy" id="8175"/>
    <lineage>
        <taxon>Eukaryota</taxon>
        <taxon>Metazoa</taxon>
        <taxon>Chordata</taxon>
        <taxon>Craniata</taxon>
        <taxon>Vertebrata</taxon>
        <taxon>Euteleostomi</taxon>
        <taxon>Actinopterygii</taxon>
        <taxon>Neopterygii</taxon>
        <taxon>Teleostei</taxon>
        <taxon>Neoteleostei</taxon>
        <taxon>Acanthomorphata</taxon>
        <taxon>Eupercaria</taxon>
        <taxon>Spariformes</taxon>
        <taxon>Sparidae</taxon>
        <taxon>Sparus</taxon>
    </lineage>
</organism>
<dbReference type="PANTHER" id="PTHR12881">
    <property type="entry name" value="MEDIATOR OF RNA POLYMERASE II TRANSCRIPTION SUBUNIT 1"/>
    <property type="match status" value="1"/>
</dbReference>
<keyword evidence="4 9" id="KW-0805">Transcription regulation</keyword>
<dbReference type="GO" id="GO:0097067">
    <property type="term" value="P:cellular response to thyroid hormone stimulus"/>
    <property type="evidence" value="ECO:0007669"/>
    <property type="project" value="TreeGrafter"/>
</dbReference>
<dbReference type="GO" id="GO:0042809">
    <property type="term" value="F:nuclear vitamin D receptor binding"/>
    <property type="evidence" value="ECO:0007669"/>
    <property type="project" value="TreeGrafter"/>
</dbReference>
<proteinExistence type="inferred from homology"/>
<feature type="domain" description="Mediator complex subunit Med1" evidence="11">
    <location>
        <begin position="46"/>
        <end position="397"/>
    </location>
</feature>
<dbReference type="Pfam" id="PF10744">
    <property type="entry name" value="Med1"/>
    <property type="match status" value="1"/>
</dbReference>
<dbReference type="InParanoid" id="A0A671WGL8"/>
<evidence type="ECO:0000256" key="9">
    <source>
        <dbReference type="RuleBase" id="RU364059"/>
    </source>
</evidence>
<dbReference type="InterPro" id="IPR051999">
    <property type="entry name" value="Mediator_complex_subunit_1"/>
</dbReference>
<dbReference type="GO" id="GO:0046966">
    <property type="term" value="F:nuclear thyroid hormone receptor binding"/>
    <property type="evidence" value="ECO:0007669"/>
    <property type="project" value="TreeGrafter"/>
</dbReference>
<keyword evidence="7 9" id="KW-0539">Nucleus</keyword>
<evidence type="ECO:0000256" key="2">
    <source>
        <dbReference type="ARBA" id="ARBA00006210"/>
    </source>
</evidence>
<evidence type="ECO:0000259" key="11">
    <source>
        <dbReference type="Pfam" id="PF10744"/>
    </source>
</evidence>
<evidence type="ECO:0000256" key="5">
    <source>
        <dbReference type="ARBA" id="ARBA00023159"/>
    </source>
</evidence>
<reference evidence="12" key="2">
    <citation type="submission" date="2025-08" db="UniProtKB">
        <authorList>
            <consortium name="Ensembl"/>
        </authorList>
    </citation>
    <scope>IDENTIFICATION</scope>
</reference>
<dbReference type="InterPro" id="IPR019680">
    <property type="entry name" value="Mediator_Med1"/>
</dbReference>
<reference evidence="12" key="3">
    <citation type="submission" date="2025-09" db="UniProtKB">
        <authorList>
            <consortium name="Ensembl"/>
        </authorList>
    </citation>
    <scope>IDENTIFICATION</scope>
</reference>
<dbReference type="OMA" id="QRPWTET"/>
<sequence>MISQTIISDLRSKFAEKTWNETFKLVRRCMDKSRDESKPCEPLVRSLERLQQVFNVTSMNTMKSRLEMIAKQQRMGFHTAEATCYLTADLFYLEVVLLPCGGVEEVKVAPHGGSPAPSESLLQLLRLKDFAEFSVKLEGLFTQYNIPGDNEIKLKLFASLQWLGKDLQQMSQLPRVQKDSDPQVDTINNSRIGRLIAGKEDRPLTIQFYTSPTDGLRTSDLHAVVQEAQVTVGVSDVTRKLQTASVLPQPAQLDPRGCPVFLPPSEAPCETLPACFLLKLHPAITMMESFVNKLNQITDVTIPDVDLQWAPLPQLLTRRSSANGQKESMDEQDAVFKVPLPGGVMHSYVLSGFAREASAHRATVVDSIPFTHPAHVPALLELLRHQCAINTLLRSCVTSQGVGTVCDLHHEVLPESETSFSVTFHRPDSDSLAVLLVNVSDSHQISCTLFGGGIQDPSLDEHLSTVMMRCMSIPFTLTTLHNKLEEITSTPLSPLPPATTEAENDHSAPSITTVDDTSGASTTSSQSASVPEDGFSVSASACYAMSVAKSELLPEINTSPAVNLYPFAPVGVFPRWMTSNGQVSELI</sequence>
<keyword evidence="13" id="KW-1185">Reference proteome</keyword>
<evidence type="ECO:0000256" key="8">
    <source>
        <dbReference type="ARBA" id="ARBA00031254"/>
    </source>
</evidence>
<evidence type="ECO:0000256" key="1">
    <source>
        <dbReference type="ARBA" id="ARBA00004123"/>
    </source>
</evidence>
<evidence type="ECO:0000256" key="7">
    <source>
        <dbReference type="ARBA" id="ARBA00023242"/>
    </source>
</evidence>
<evidence type="ECO:0000313" key="12">
    <source>
        <dbReference type="Ensembl" id="ENSSAUP00010037137.1"/>
    </source>
</evidence>
<dbReference type="GO" id="GO:0003712">
    <property type="term" value="F:transcription coregulator activity"/>
    <property type="evidence" value="ECO:0007669"/>
    <property type="project" value="InterPro"/>
</dbReference>
<evidence type="ECO:0000256" key="4">
    <source>
        <dbReference type="ARBA" id="ARBA00023015"/>
    </source>
</evidence>
<gene>
    <name evidence="12" type="primary">med1l</name>
</gene>
<dbReference type="GO" id="GO:0045944">
    <property type="term" value="P:positive regulation of transcription by RNA polymerase II"/>
    <property type="evidence" value="ECO:0007669"/>
    <property type="project" value="UniProtKB-ARBA"/>
</dbReference>
<dbReference type="GO" id="GO:0016592">
    <property type="term" value="C:mediator complex"/>
    <property type="evidence" value="ECO:0007669"/>
    <property type="project" value="InterPro"/>
</dbReference>
<dbReference type="Ensembl" id="ENSSAUT00010039088.1">
    <property type="protein sequence ID" value="ENSSAUP00010037137.1"/>
    <property type="gene ID" value="ENSSAUG00010015669.1"/>
</dbReference>
<keyword evidence="5 9" id="KW-0010">Activator</keyword>
<keyword evidence="6 9" id="KW-0804">Transcription</keyword>
<dbReference type="GO" id="GO:0042974">
    <property type="term" value="F:nuclear retinoic acid receptor binding"/>
    <property type="evidence" value="ECO:0007669"/>
    <property type="project" value="TreeGrafter"/>
</dbReference>
<feature type="compositionally biased region" description="Low complexity" evidence="10">
    <location>
        <begin position="512"/>
        <end position="530"/>
    </location>
</feature>
<dbReference type="OrthoDB" id="2281547at2759"/>
<dbReference type="Proteomes" id="UP000472265">
    <property type="component" value="Chromosome 19"/>
</dbReference>
<comment type="subcellular location">
    <subcellularLocation>
        <location evidence="1 9">Nucleus</location>
    </subcellularLocation>
</comment>
<dbReference type="PANTHER" id="PTHR12881:SF4">
    <property type="entry name" value="MEDIATOR OF RNA POLYMERASE II TRANSCRIPTION SUBUNIT 1"/>
    <property type="match status" value="1"/>
</dbReference>
<dbReference type="AlphaFoldDB" id="A0A671WGL8"/>
<comment type="similarity">
    <text evidence="2 9">Belongs to the Mediator complex subunit 1 family.</text>
</comment>
<dbReference type="GeneTree" id="ENSGT00660000095569"/>
<comment type="function">
    <text evidence="9">Component of the Mediator complex, a coactivator involved in the regulated transcription of nearly all RNA polymerase II-dependent genes. Mediator functions as a bridge to convey information from gene-specific regulatory proteins to the basal RNA polymerase II transcription machinery. Mediator is recruited to promoters by direct interactions with regulatory proteins and serves as a scaffold for the assembly of a functional preinitiation complex with RNA polymerase II and the general transcription factors.</text>
</comment>
<reference evidence="12" key="1">
    <citation type="submission" date="2021-04" db="EMBL/GenBank/DDBJ databases">
        <authorList>
            <consortium name="Wellcome Sanger Institute Data Sharing"/>
        </authorList>
    </citation>
    <scope>NUCLEOTIDE SEQUENCE [LARGE SCALE GENOMIC DNA]</scope>
</reference>